<feature type="transmembrane region" description="Helical" evidence="6">
    <location>
        <begin position="265"/>
        <end position="284"/>
    </location>
</feature>
<dbReference type="PANTHER" id="PTHR42920">
    <property type="entry name" value="OS03G0707200 PROTEIN-RELATED"/>
    <property type="match status" value="1"/>
</dbReference>
<evidence type="ECO:0000256" key="2">
    <source>
        <dbReference type="ARBA" id="ARBA00022475"/>
    </source>
</evidence>
<evidence type="ECO:0000256" key="6">
    <source>
        <dbReference type="SAM" id="Phobius"/>
    </source>
</evidence>
<dbReference type="EMBL" id="CP041636">
    <property type="protein sequence ID" value="QDO98428.1"/>
    <property type="molecule type" value="Genomic_DNA"/>
</dbReference>
<comment type="subcellular location">
    <subcellularLocation>
        <location evidence="1">Cell membrane</location>
        <topology evidence="1">Multi-pass membrane protein</topology>
    </subcellularLocation>
</comment>
<dbReference type="AlphaFoldDB" id="A0A516H3S8"/>
<feature type="transmembrane region" description="Helical" evidence="6">
    <location>
        <begin position="113"/>
        <end position="133"/>
    </location>
</feature>
<evidence type="ECO:0000313" key="9">
    <source>
        <dbReference type="Proteomes" id="UP000317496"/>
    </source>
</evidence>
<feature type="transmembrane region" description="Helical" evidence="6">
    <location>
        <begin position="170"/>
        <end position="190"/>
    </location>
</feature>
<feature type="transmembrane region" description="Helical" evidence="6">
    <location>
        <begin position="290"/>
        <end position="308"/>
    </location>
</feature>
<dbReference type="InterPro" id="IPR000620">
    <property type="entry name" value="EamA_dom"/>
</dbReference>
<dbReference type="InterPro" id="IPR051258">
    <property type="entry name" value="Diverse_Substrate_Transporter"/>
</dbReference>
<evidence type="ECO:0000256" key="1">
    <source>
        <dbReference type="ARBA" id="ARBA00004651"/>
    </source>
</evidence>
<reference evidence="8 9" key="1">
    <citation type="submission" date="2019-07" db="EMBL/GenBank/DDBJ databases">
        <title>Genome sequencing for Ferrovibrio sp. K5.</title>
        <authorList>
            <person name="Park S.-J."/>
        </authorList>
    </citation>
    <scope>NUCLEOTIDE SEQUENCE [LARGE SCALE GENOMIC DNA]</scope>
    <source>
        <strain evidence="8 9">K5</strain>
    </source>
</reference>
<keyword evidence="3 6" id="KW-0812">Transmembrane</keyword>
<protein>
    <submittedName>
        <fullName evidence="8">DMT family transporter</fullName>
    </submittedName>
</protein>
<keyword evidence="5 6" id="KW-0472">Membrane</keyword>
<evidence type="ECO:0000256" key="4">
    <source>
        <dbReference type="ARBA" id="ARBA00022989"/>
    </source>
</evidence>
<evidence type="ECO:0000259" key="7">
    <source>
        <dbReference type="Pfam" id="PF00892"/>
    </source>
</evidence>
<keyword evidence="2" id="KW-1003">Cell membrane</keyword>
<evidence type="ECO:0000256" key="3">
    <source>
        <dbReference type="ARBA" id="ARBA00022692"/>
    </source>
</evidence>
<dbReference type="InterPro" id="IPR037185">
    <property type="entry name" value="EmrE-like"/>
</dbReference>
<feature type="transmembrane region" description="Helical" evidence="6">
    <location>
        <begin position="56"/>
        <end position="74"/>
    </location>
</feature>
<organism evidence="8 9">
    <name type="scientific">Ferrovibrio terrae</name>
    <dbReference type="NCBI Taxonomy" id="2594003"/>
    <lineage>
        <taxon>Bacteria</taxon>
        <taxon>Pseudomonadati</taxon>
        <taxon>Pseudomonadota</taxon>
        <taxon>Alphaproteobacteria</taxon>
        <taxon>Rhodospirillales</taxon>
        <taxon>Rhodospirillaceae</taxon>
        <taxon>Ferrovibrio</taxon>
    </lineage>
</organism>
<feature type="transmembrane region" description="Helical" evidence="6">
    <location>
        <begin position="140"/>
        <end position="158"/>
    </location>
</feature>
<dbReference type="KEGG" id="fer:FNB15_14595"/>
<feature type="transmembrane region" description="Helical" evidence="6">
    <location>
        <begin position="232"/>
        <end position="253"/>
    </location>
</feature>
<sequence length="312" mass="34123">MSVPPIADKIPAEKPLLSRLFANPYLLLVLTVAMWGGHSVVSRMAVGEISPASLTLMRWLIVASIMFALAGRGVREHWSVLKPRIPYLAMMGALGYTSYNILLYWSAYTTTAININIINAAMPAMILIGALVFYRQRITALQWVGMTVSMAGVVWTAAKGDLQHLLELTINRGDILILIAVIFYSGYSLLLRHRPLVPSLVFFAALTPAALITSFLPLAYEIAVGEFFWPTAKGWGLLLYVAIFPSLLSQIFYMRGVELIGAGRAGLFTNLMPLFGASFAMLILGEQLAVYHVVALVLVLGGILLAELKRPA</sequence>
<dbReference type="PANTHER" id="PTHR42920:SF11">
    <property type="entry name" value="INNER MEMBRANE PROTEIN YTFF"/>
    <property type="match status" value="1"/>
</dbReference>
<dbReference type="OrthoDB" id="9806889at2"/>
<dbReference type="SUPFAM" id="SSF103481">
    <property type="entry name" value="Multidrug resistance efflux transporter EmrE"/>
    <property type="match status" value="2"/>
</dbReference>
<feature type="transmembrane region" description="Helical" evidence="6">
    <location>
        <begin position="20"/>
        <end position="36"/>
    </location>
</feature>
<feature type="transmembrane region" description="Helical" evidence="6">
    <location>
        <begin position="86"/>
        <end position="107"/>
    </location>
</feature>
<dbReference type="GO" id="GO:0005886">
    <property type="term" value="C:plasma membrane"/>
    <property type="evidence" value="ECO:0007669"/>
    <property type="project" value="UniProtKB-SubCell"/>
</dbReference>
<evidence type="ECO:0000256" key="5">
    <source>
        <dbReference type="ARBA" id="ARBA00023136"/>
    </source>
</evidence>
<name>A0A516H3S8_9PROT</name>
<accession>A0A516H3S8</accession>
<feature type="domain" description="EamA" evidence="7">
    <location>
        <begin position="25"/>
        <end position="156"/>
    </location>
</feature>
<dbReference type="RefSeq" id="WP_144069409.1">
    <property type="nucleotide sequence ID" value="NZ_CP041636.1"/>
</dbReference>
<gene>
    <name evidence="8" type="ORF">FNB15_14595</name>
</gene>
<feature type="domain" description="EamA" evidence="7">
    <location>
        <begin position="172"/>
        <end position="305"/>
    </location>
</feature>
<evidence type="ECO:0000313" key="8">
    <source>
        <dbReference type="EMBL" id="QDO98428.1"/>
    </source>
</evidence>
<dbReference type="Proteomes" id="UP000317496">
    <property type="component" value="Chromosome"/>
</dbReference>
<keyword evidence="4 6" id="KW-1133">Transmembrane helix</keyword>
<feature type="transmembrane region" description="Helical" evidence="6">
    <location>
        <begin position="197"/>
        <end position="220"/>
    </location>
</feature>
<keyword evidence="9" id="KW-1185">Reference proteome</keyword>
<proteinExistence type="predicted"/>
<dbReference type="Pfam" id="PF00892">
    <property type="entry name" value="EamA"/>
    <property type="match status" value="2"/>
</dbReference>